<proteinExistence type="predicted"/>
<keyword evidence="3 4" id="KW-0408">Iron</keyword>
<name>A0A5A9W852_9GAMM</name>
<dbReference type="GO" id="GO:0046872">
    <property type="term" value="F:metal ion binding"/>
    <property type="evidence" value="ECO:0007669"/>
    <property type="project" value="UniProtKB-KW"/>
</dbReference>
<organism evidence="7 8">
    <name type="scientific">Nitrincola tapanii</name>
    <dbReference type="NCBI Taxonomy" id="1708751"/>
    <lineage>
        <taxon>Bacteria</taxon>
        <taxon>Pseudomonadati</taxon>
        <taxon>Pseudomonadota</taxon>
        <taxon>Gammaproteobacteria</taxon>
        <taxon>Oceanospirillales</taxon>
        <taxon>Oceanospirillaceae</taxon>
        <taxon>Nitrincola</taxon>
    </lineage>
</organism>
<sequence>MFPKYSILVLALSTVSVVSQAQENPWQVTFPEPKEGQYVHTPPTLEDLEASNLHPELKRVIRRGHDLFVNTQQLRGENVFNDMNCSSCHLGEGRLPFATPIWAAAVTLPDYRPKNDHVNNLEERIAGCFSYSMNGTPPEYGSDNMLALAAYHNWLAKGVPIYQPGNTLYGRGYPIEKPEREASWEKGADLYQVHCSLCHAEDGQGLKVRGEVQFPPLWGDDSYNWGAGISRVFTLAGFIHHNMPLGQPRSLSVQDSWDLAAYINRQERPQDPRYTGDVVETREKYLDTFHTHTQYGLEHQGQLLGDHENTGGKDFLKPEVLKPRTYR</sequence>
<dbReference type="AlphaFoldDB" id="A0A5A9W852"/>
<reference evidence="7 8" key="1">
    <citation type="submission" date="2019-03" db="EMBL/GenBank/DDBJ databases">
        <title>Nitrincola sp. nov. isolated from an Indian soda lake.</title>
        <authorList>
            <person name="Joshi A."/>
            <person name="Thite S.V."/>
            <person name="Joseph N."/>
            <person name="Dhotre D."/>
            <person name="Moorthy M."/>
            <person name="Shouche Y.S."/>
        </authorList>
    </citation>
    <scope>NUCLEOTIDE SEQUENCE [LARGE SCALE GENOMIC DNA]</scope>
    <source>
        <strain evidence="7 8">MEB193</strain>
    </source>
</reference>
<evidence type="ECO:0000313" key="7">
    <source>
        <dbReference type="EMBL" id="KAA0875651.1"/>
    </source>
</evidence>
<dbReference type="InterPro" id="IPR051459">
    <property type="entry name" value="Cytochrome_c-type_DH"/>
</dbReference>
<keyword evidence="1 4" id="KW-0349">Heme</keyword>
<dbReference type="Gene3D" id="1.10.760.10">
    <property type="entry name" value="Cytochrome c-like domain"/>
    <property type="match status" value="2"/>
</dbReference>
<dbReference type="GO" id="GO:0020037">
    <property type="term" value="F:heme binding"/>
    <property type="evidence" value="ECO:0007669"/>
    <property type="project" value="InterPro"/>
</dbReference>
<evidence type="ECO:0000256" key="2">
    <source>
        <dbReference type="ARBA" id="ARBA00022723"/>
    </source>
</evidence>
<dbReference type="InterPro" id="IPR036909">
    <property type="entry name" value="Cyt_c-like_dom_sf"/>
</dbReference>
<dbReference type="SUPFAM" id="SSF46626">
    <property type="entry name" value="Cytochrome c"/>
    <property type="match status" value="2"/>
</dbReference>
<dbReference type="Pfam" id="PF13442">
    <property type="entry name" value="Cytochrome_CBB3"/>
    <property type="match status" value="1"/>
</dbReference>
<dbReference type="EMBL" id="SMRS01000002">
    <property type="protein sequence ID" value="KAA0875651.1"/>
    <property type="molecule type" value="Genomic_DNA"/>
</dbReference>
<keyword evidence="2 4" id="KW-0479">Metal-binding</keyword>
<dbReference type="Pfam" id="PF21342">
    <property type="entry name" value="SoxA-TsdA_cyt-c"/>
    <property type="match status" value="1"/>
</dbReference>
<accession>A0A5A9W852</accession>
<dbReference type="RefSeq" id="WP_149389956.1">
    <property type="nucleotide sequence ID" value="NZ_SMRS01000002.1"/>
</dbReference>
<dbReference type="PANTHER" id="PTHR35008:SF9">
    <property type="entry name" value="CYTOCHROME C DOMAIN-CONTAINING PROTEIN"/>
    <property type="match status" value="1"/>
</dbReference>
<dbReference type="PANTHER" id="PTHR35008">
    <property type="entry name" value="BLL4482 PROTEIN-RELATED"/>
    <property type="match status" value="1"/>
</dbReference>
<comment type="caution">
    <text evidence="7">The sequence shown here is derived from an EMBL/GenBank/DDBJ whole genome shotgun (WGS) entry which is preliminary data.</text>
</comment>
<evidence type="ECO:0000256" key="1">
    <source>
        <dbReference type="ARBA" id="ARBA00022617"/>
    </source>
</evidence>
<evidence type="ECO:0000313" key="8">
    <source>
        <dbReference type="Proteomes" id="UP000325302"/>
    </source>
</evidence>
<dbReference type="PROSITE" id="PS51007">
    <property type="entry name" value="CYTC"/>
    <property type="match status" value="1"/>
</dbReference>
<feature type="domain" description="Cytochrome c" evidence="6">
    <location>
        <begin position="71"/>
        <end position="267"/>
    </location>
</feature>
<keyword evidence="8" id="KW-1185">Reference proteome</keyword>
<evidence type="ECO:0000256" key="3">
    <source>
        <dbReference type="ARBA" id="ARBA00023004"/>
    </source>
</evidence>
<dbReference type="OrthoDB" id="9779283at2"/>
<dbReference type="GO" id="GO:0009055">
    <property type="term" value="F:electron transfer activity"/>
    <property type="evidence" value="ECO:0007669"/>
    <property type="project" value="InterPro"/>
</dbReference>
<protein>
    <submittedName>
        <fullName evidence="7">C-type cytochrome</fullName>
    </submittedName>
</protein>
<gene>
    <name evidence="7" type="ORF">E1H14_02845</name>
</gene>
<dbReference type="InterPro" id="IPR009056">
    <property type="entry name" value="Cyt_c-like_dom"/>
</dbReference>
<dbReference type="Proteomes" id="UP000325302">
    <property type="component" value="Unassembled WGS sequence"/>
</dbReference>
<keyword evidence="5" id="KW-0732">Signal</keyword>
<evidence type="ECO:0000259" key="6">
    <source>
        <dbReference type="PROSITE" id="PS51007"/>
    </source>
</evidence>
<evidence type="ECO:0000256" key="5">
    <source>
        <dbReference type="SAM" id="SignalP"/>
    </source>
</evidence>
<feature type="signal peptide" evidence="5">
    <location>
        <begin position="1"/>
        <end position="21"/>
    </location>
</feature>
<feature type="chain" id="PRO_5022900933" evidence="5">
    <location>
        <begin position="22"/>
        <end position="327"/>
    </location>
</feature>
<evidence type="ECO:0000256" key="4">
    <source>
        <dbReference type="PROSITE-ProRule" id="PRU00433"/>
    </source>
</evidence>